<reference evidence="1" key="1">
    <citation type="journal article" date="2014" name="Int. J. Syst. Evol. Microbiol.">
        <title>Complete genome sequence of Corynebacterium casei LMG S-19264T (=DSM 44701T), isolated from a smear-ripened cheese.</title>
        <authorList>
            <consortium name="US DOE Joint Genome Institute (JGI-PGF)"/>
            <person name="Walter F."/>
            <person name="Albersmeier A."/>
            <person name="Kalinowski J."/>
            <person name="Ruckert C."/>
        </authorList>
    </citation>
    <scope>NUCLEOTIDE SEQUENCE</scope>
    <source>
        <strain evidence="1">VKM Ac-1321</strain>
    </source>
</reference>
<evidence type="ECO:0000313" key="1">
    <source>
        <dbReference type="EMBL" id="GLL05480.1"/>
    </source>
</evidence>
<dbReference type="AlphaFoldDB" id="A0A9W6KS96"/>
<organism evidence="1 2">
    <name type="scientific">Dactylosporangium matsuzakiense</name>
    <dbReference type="NCBI Taxonomy" id="53360"/>
    <lineage>
        <taxon>Bacteria</taxon>
        <taxon>Bacillati</taxon>
        <taxon>Actinomycetota</taxon>
        <taxon>Actinomycetes</taxon>
        <taxon>Micromonosporales</taxon>
        <taxon>Micromonosporaceae</taxon>
        <taxon>Dactylosporangium</taxon>
    </lineage>
</organism>
<keyword evidence="2" id="KW-1185">Reference proteome</keyword>
<dbReference type="EMBL" id="BSFP01000058">
    <property type="protein sequence ID" value="GLL05480.1"/>
    <property type="molecule type" value="Genomic_DNA"/>
</dbReference>
<reference evidence="1" key="2">
    <citation type="submission" date="2023-01" db="EMBL/GenBank/DDBJ databases">
        <authorList>
            <person name="Sun Q."/>
            <person name="Evtushenko L."/>
        </authorList>
    </citation>
    <scope>NUCLEOTIDE SEQUENCE</scope>
    <source>
        <strain evidence="1">VKM Ac-1321</strain>
    </source>
</reference>
<sequence>MDQYRGPAQLEWWANPSTCVAAFDVAVAFHPAAAEHATIGTGRVLLDANADGEAFAWLCDLDPVFLLCIPGGRDVTVVLELASDQQNFTISYYEGPPEREIAATFTTPP</sequence>
<name>A0A9W6KS96_9ACTN</name>
<protein>
    <submittedName>
        <fullName evidence="1">Uncharacterized protein</fullName>
    </submittedName>
</protein>
<evidence type="ECO:0000313" key="2">
    <source>
        <dbReference type="Proteomes" id="UP001143480"/>
    </source>
</evidence>
<gene>
    <name evidence="1" type="ORF">GCM10017581_072270</name>
</gene>
<accession>A0A9W6KS96</accession>
<dbReference type="RefSeq" id="WP_271189850.1">
    <property type="nucleotide sequence ID" value="NZ_BAAAXA010000001.1"/>
</dbReference>
<dbReference type="Proteomes" id="UP001143480">
    <property type="component" value="Unassembled WGS sequence"/>
</dbReference>
<proteinExistence type="predicted"/>
<comment type="caution">
    <text evidence="1">The sequence shown here is derived from an EMBL/GenBank/DDBJ whole genome shotgun (WGS) entry which is preliminary data.</text>
</comment>